<dbReference type="AlphaFoldDB" id="A0A2I2A8R2"/>
<accession>A0A2I2A8R2</accession>
<sequence length="77" mass="8587">MIRLTSIQYHFDDSTAKTDSITCNFSVTSDRNEYLNGNVTLLAKDLEEGTTLDDLTRKQIETLAKTRFAKLAQGGEA</sequence>
<gene>
    <name evidence="1" type="ORF">CYR79_09860</name>
</gene>
<comment type="caution">
    <text evidence="1">The sequence shown here is derived from an EMBL/GenBank/DDBJ whole genome shotgun (WGS) entry which is preliminary data.</text>
</comment>
<evidence type="ECO:0000313" key="1">
    <source>
        <dbReference type="EMBL" id="PLA75780.1"/>
    </source>
</evidence>
<reference evidence="2" key="1">
    <citation type="submission" date="2017-12" db="EMBL/GenBank/DDBJ databases">
        <authorList>
            <person name="Christensen H."/>
        </authorList>
    </citation>
    <scope>NUCLEOTIDE SEQUENCE [LARGE SCALE GENOMIC DNA]</scope>
    <source>
        <strain evidence="2">268A</strain>
    </source>
</reference>
<name>A0A2I2A8R2_9LACO</name>
<dbReference type="Proteomes" id="UP000234579">
    <property type="component" value="Unassembled WGS sequence"/>
</dbReference>
<dbReference type="RefSeq" id="WP_101812374.1">
    <property type="nucleotide sequence ID" value="NZ_CAJTQW010000024.1"/>
</dbReference>
<protein>
    <submittedName>
        <fullName evidence="1">Uncharacterized protein</fullName>
    </submittedName>
</protein>
<evidence type="ECO:0000313" key="2">
    <source>
        <dbReference type="Proteomes" id="UP000234579"/>
    </source>
</evidence>
<proteinExistence type="predicted"/>
<dbReference type="EMBL" id="PKGI01000051">
    <property type="protein sequence ID" value="PLA75780.1"/>
    <property type="molecule type" value="Genomic_DNA"/>
</dbReference>
<organism evidence="1 2">
    <name type="scientific">Ligilactobacillus agilis</name>
    <dbReference type="NCBI Taxonomy" id="1601"/>
    <lineage>
        <taxon>Bacteria</taxon>
        <taxon>Bacillati</taxon>
        <taxon>Bacillota</taxon>
        <taxon>Bacilli</taxon>
        <taxon>Lactobacillales</taxon>
        <taxon>Lactobacillaceae</taxon>
        <taxon>Ligilactobacillus</taxon>
    </lineage>
</organism>